<sequence>MTDLTESHTIRKLGNYERYSLARDTTGNPQLITYVSTYSLPSTLPTADTLRARARILIGEYPLLRARVVDGRTTSPKWGLLTDEEVEKALLGLIIDVDLADLARHPAAESREAKDRTDLAGSSATLETVISHALGIDKCIRVTSDGFLWQITRYRASANGSPAFLALTLNHVISDGKSGLALFDALLTETEPIQKGPLDSPSLAEKFPRALETTIDCRPGYQFMLGVIWNELVIPQLPDFIAKRVKQTACWPGVPRQKEAPDQRMYKHFSLDSQALPKLKALGKRNEVNTLHPIFEIAAVVALWSLVVDPEQSSPLEVTHDTPISLREQSLSHPLISGNYAAGIEARVSCSPHGKQLFWQETRKYADWLLSGEGKQQAIQKTGMLVHIPDKQNEVGNDSPVPTGWETFLVNKASRAPGSSLEVSNLGYLRQLPPSATNVAFAQTPHIFGAPFFVNAVGHQGGVDFVVCWREAAFVLDNDKKMDDFASAFEAVLRYLAEQNDGNQSVEHGNSLSFADIRKAVDDKPPLS</sequence>
<name>A0ACC2VZR9_9TREE</name>
<accession>A0ACC2VZR9</accession>
<comment type="caution">
    <text evidence="1">The sequence shown here is derived from an EMBL/GenBank/DDBJ whole genome shotgun (WGS) entry which is preliminary data.</text>
</comment>
<evidence type="ECO:0000313" key="2">
    <source>
        <dbReference type="Proteomes" id="UP001241377"/>
    </source>
</evidence>
<dbReference type="Proteomes" id="UP001241377">
    <property type="component" value="Unassembled WGS sequence"/>
</dbReference>
<dbReference type="EMBL" id="JASBWR010000040">
    <property type="protein sequence ID" value="KAJ9104352.1"/>
    <property type="molecule type" value="Genomic_DNA"/>
</dbReference>
<gene>
    <name evidence="1" type="ORF">QFC19_003994</name>
</gene>
<organism evidence="1 2">
    <name type="scientific">Naganishia cerealis</name>
    <dbReference type="NCBI Taxonomy" id="610337"/>
    <lineage>
        <taxon>Eukaryota</taxon>
        <taxon>Fungi</taxon>
        <taxon>Dikarya</taxon>
        <taxon>Basidiomycota</taxon>
        <taxon>Agaricomycotina</taxon>
        <taxon>Tremellomycetes</taxon>
        <taxon>Filobasidiales</taxon>
        <taxon>Filobasidiaceae</taxon>
        <taxon>Naganishia</taxon>
    </lineage>
</organism>
<proteinExistence type="predicted"/>
<keyword evidence="2" id="KW-1185">Reference proteome</keyword>
<protein>
    <submittedName>
        <fullName evidence="1">Uncharacterized protein</fullName>
    </submittedName>
</protein>
<reference evidence="1" key="1">
    <citation type="submission" date="2023-04" db="EMBL/GenBank/DDBJ databases">
        <title>Draft Genome sequencing of Naganishia species isolated from polar environments using Oxford Nanopore Technology.</title>
        <authorList>
            <person name="Leo P."/>
            <person name="Venkateswaran K."/>
        </authorList>
    </citation>
    <scope>NUCLEOTIDE SEQUENCE</scope>
    <source>
        <strain evidence="1">MNA-CCFEE 5261</strain>
    </source>
</reference>
<evidence type="ECO:0000313" key="1">
    <source>
        <dbReference type="EMBL" id="KAJ9104352.1"/>
    </source>
</evidence>